<dbReference type="InterPro" id="IPR038495">
    <property type="entry name" value="ATPase_E_C"/>
</dbReference>
<dbReference type="GO" id="GO:0033178">
    <property type="term" value="C:proton-transporting two-sector ATPase complex, catalytic domain"/>
    <property type="evidence" value="ECO:0007669"/>
    <property type="project" value="InterPro"/>
</dbReference>
<dbReference type="Proteomes" id="UP000026961">
    <property type="component" value="Chromosome 7"/>
</dbReference>
<dbReference type="Pfam" id="PF01991">
    <property type="entry name" value="vATP-synt_E"/>
    <property type="match status" value="1"/>
</dbReference>
<organism evidence="4">
    <name type="scientific">Oryza glumipatula</name>
    <dbReference type="NCBI Taxonomy" id="40148"/>
    <lineage>
        <taxon>Eukaryota</taxon>
        <taxon>Viridiplantae</taxon>
        <taxon>Streptophyta</taxon>
        <taxon>Embryophyta</taxon>
        <taxon>Tracheophyta</taxon>
        <taxon>Spermatophyta</taxon>
        <taxon>Magnoliopsida</taxon>
        <taxon>Liliopsida</taxon>
        <taxon>Poales</taxon>
        <taxon>Poaceae</taxon>
        <taxon>BOP clade</taxon>
        <taxon>Oryzoideae</taxon>
        <taxon>Oryzeae</taxon>
        <taxon>Oryzinae</taxon>
        <taxon>Oryza</taxon>
    </lineage>
</organism>
<dbReference type="Gramene" id="OGLUM07G12190.1">
    <property type="protein sequence ID" value="OGLUM07G12190.1"/>
    <property type="gene ID" value="OGLUM07G12190"/>
</dbReference>
<name>A0A0E0AJ71_9ORYZ</name>
<dbReference type="EnsemblPlants" id="OGLUM07G12190.1">
    <property type="protein sequence ID" value="OGLUM07G12190.1"/>
    <property type="gene ID" value="OGLUM07G12190"/>
</dbReference>
<evidence type="ECO:0000256" key="1">
    <source>
        <dbReference type="ARBA" id="ARBA00005901"/>
    </source>
</evidence>
<keyword evidence="2" id="KW-0813">Transport</keyword>
<proteinExistence type="inferred from homology"/>
<keyword evidence="3" id="KW-0406">Ion transport</keyword>
<accession>A0A0E0AJ71</accession>
<dbReference type="InterPro" id="IPR002842">
    <property type="entry name" value="ATPase_V1_Esu"/>
</dbReference>
<dbReference type="GO" id="GO:0046961">
    <property type="term" value="F:proton-transporting ATPase activity, rotational mechanism"/>
    <property type="evidence" value="ECO:0007669"/>
    <property type="project" value="InterPro"/>
</dbReference>
<evidence type="ECO:0000256" key="3">
    <source>
        <dbReference type="ARBA" id="ARBA00023065"/>
    </source>
</evidence>
<evidence type="ECO:0000313" key="5">
    <source>
        <dbReference type="Proteomes" id="UP000026961"/>
    </source>
</evidence>
<evidence type="ECO:0000256" key="2">
    <source>
        <dbReference type="ARBA" id="ARBA00022448"/>
    </source>
</evidence>
<evidence type="ECO:0000313" key="4">
    <source>
        <dbReference type="EnsemblPlants" id="OGLUM07G12190.1"/>
    </source>
</evidence>
<reference evidence="4" key="2">
    <citation type="submission" date="2018-05" db="EMBL/GenBank/DDBJ databases">
        <title>OgluRS3 (Oryza glumaepatula Reference Sequence Version 3).</title>
        <authorList>
            <person name="Zhang J."/>
            <person name="Kudrna D."/>
            <person name="Lee S."/>
            <person name="Talag J."/>
            <person name="Welchert J."/>
            <person name="Wing R.A."/>
        </authorList>
    </citation>
    <scope>NUCLEOTIDE SEQUENCE [LARGE SCALE GENOMIC DNA]</scope>
</reference>
<keyword evidence="5" id="KW-1185">Reference proteome</keyword>
<sequence length="172" mass="19105">MTTRRRNTRSSSFLLLARAAAATKRCSSSSATMRRSSSVLLLALLLPPPRATAALAGAEFFPFIRLRRPRSSPFAAPAGSEVIPFAAPAAAGAEVFPIRRRRRTPHQYECTGVVLAFHITNIVCENTLDARLEVVFRKKLPEVPIQLKLTFWTLDHLTSRCDITTIRDMKLS</sequence>
<comment type="similarity">
    <text evidence="1">Belongs to the V-ATPase E subunit family.</text>
</comment>
<protein>
    <submittedName>
        <fullName evidence="4">Uncharacterized protein</fullName>
    </submittedName>
</protein>
<reference evidence="4" key="1">
    <citation type="submission" date="2015-04" db="UniProtKB">
        <authorList>
            <consortium name="EnsemblPlants"/>
        </authorList>
    </citation>
    <scope>IDENTIFICATION</scope>
</reference>
<dbReference type="Gene3D" id="3.30.2320.30">
    <property type="entry name" value="ATP synthase, E subunit, C-terminal"/>
    <property type="match status" value="1"/>
</dbReference>
<dbReference type="AlphaFoldDB" id="A0A0E0AJ71"/>